<comment type="caution">
    <text evidence="2">The sequence shown here is derived from an EMBL/GenBank/DDBJ whole genome shotgun (WGS) entry which is preliminary data.</text>
</comment>
<dbReference type="OrthoDB" id="9810528at2"/>
<evidence type="ECO:0000259" key="1">
    <source>
        <dbReference type="Pfam" id="PF00882"/>
    </source>
</evidence>
<accession>A0A4Y8M5P8</accession>
<feature type="domain" description="Phospholipase C/D" evidence="1">
    <location>
        <begin position="38"/>
        <end position="166"/>
    </location>
</feature>
<dbReference type="Pfam" id="PF00882">
    <property type="entry name" value="Zn_dep_PLPC"/>
    <property type="match status" value="1"/>
</dbReference>
<sequence length="346" mass="39359">MGLKPLAVTTFHHYTEIIGTSTLIFVKGGRILPNIWAHIQFGKEVLSAIQSERPMENRSWKTAFQLGCQGPDFLFYDHFLPWQPSTSLNKLGSLMHGVRCGPFLLSLFDEVRDRPMTDPAVAYTLGFLLHHILDRHLHPFIFSRSGFKKWHHQRYETALDSAVLFRRASISTGLTPVIPEVDTDGRLPGGFATDFLRVVSLHYPVLAKQMTAEQLDRAVAQMMRAQRLFFDPTGWKSKLLLGQITPFSPPRRLPEWDVLNESRQPWIDPTDRTVIHHSSALDLWDVALEDAFSTTFAGIEWLKAEDSEQAAERKERFSELLRDVSYETGLPCDGARITYADSVVPV</sequence>
<dbReference type="AlphaFoldDB" id="A0A4Y8M5P8"/>
<evidence type="ECO:0000313" key="2">
    <source>
        <dbReference type="EMBL" id="TFE27881.1"/>
    </source>
</evidence>
<protein>
    <recommendedName>
        <fullName evidence="1">Phospholipase C/D domain-containing protein</fullName>
    </recommendedName>
</protein>
<evidence type="ECO:0000313" key="3">
    <source>
        <dbReference type="Proteomes" id="UP000297900"/>
    </source>
</evidence>
<dbReference type="InterPro" id="IPR029002">
    <property type="entry name" value="PLPC/GPLD1"/>
</dbReference>
<name>A0A4Y8M5P8_9BACL</name>
<keyword evidence="3" id="KW-1185">Reference proteome</keyword>
<organism evidence="2 3">
    <name type="scientific">Cohnella luojiensis</name>
    <dbReference type="NCBI Taxonomy" id="652876"/>
    <lineage>
        <taxon>Bacteria</taxon>
        <taxon>Bacillati</taxon>
        <taxon>Bacillota</taxon>
        <taxon>Bacilli</taxon>
        <taxon>Bacillales</taxon>
        <taxon>Paenibacillaceae</taxon>
        <taxon>Cohnella</taxon>
    </lineage>
</organism>
<dbReference type="EMBL" id="SOMN01000008">
    <property type="protein sequence ID" value="TFE27881.1"/>
    <property type="molecule type" value="Genomic_DNA"/>
</dbReference>
<reference evidence="2 3" key="1">
    <citation type="submission" date="2019-03" db="EMBL/GenBank/DDBJ databases">
        <title>Cohnella endophytica sp. nov., a novel endophytic bacterium isolated from bark of Sonneratia apetala.</title>
        <authorList>
            <person name="Tuo L."/>
        </authorList>
    </citation>
    <scope>NUCLEOTIDE SEQUENCE [LARGE SCALE GENOMIC DNA]</scope>
    <source>
        <strain evidence="2 3">CCTCC AB 208254</strain>
    </source>
</reference>
<proteinExistence type="predicted"/>
<dbReference type="Proteomes" id="UP000297900">
    <property type="component" value="Unassembled WGS sequence"/>
</dbReference>
<gene>
    <name evidence="2" type="ORF">E2980_08860</name>
</gene>